<accession>A0AAW0BKK0</accession>
<dbReference type="EMBL" id="JAYKXP010000103">
    <property type="protein sequence ID" value="KAK7026518.1"/>
    <property type="molecule type" value="Genomic_DNA"/>
</dbReference>
<keyword evidence="2" id="KW-1185">Reference proteome</keyword>
<dbReference type="AlphaFoldDB" id="A0AAW0BKK0"/>
<dbReference type="Proteomes" id="UP001383192">
    <property type="component" value="Unassembled WGS sequence"/>
</dbReference>
<proteinExistence type="predicted"/>
<reference evidence="1 2" key="1">
    <citation type="submission" date="2024-01" db="EMBL/GenBank/DDBJ databases">
        <title>A draft genome for a cacao thread blight-causing isolate of Paramarasmius palmivorus.</title>
        <authorList>
            <person name="Baruah I.K."/>
            <person name="Bukari Y."/>
            <person name="Amoako-Attah I."/>
            <person name="Meinhardt L.W."/>
            <person name="Bailey B.A."/>
            <person name="Cohen S.P."/>
        </authorList>
    </citation>
    <scope>NUCLEOTIDE SEQUENCE [LARGE SCALE GENOMIC DNA]</scope>
    <source>
        <strain evidence="1 2">GH-12</strain>
    </source>
</reference>
<gene>
    <name evidence="1" type="ORF">VNI00_015598</name>
</gene>
<comment type="caution">
    <text evidence="1">The sequence shown here is derived from an EMBL/GenBank/DDBJ whole genome shotgun (WGS) entry which is preliminary data.</text>
</comment>
<evidence type="ECO:0000313" key="2">
    <source>
        <dbReference type="Proteomes" id="UP001383192"/>
    </source>
</evidence>
<organism evidence="1 2">
    <name type="scientific">Paramarasmius palmivorus</name>
    <dbReference type="NCBI Taxonomy" id="297713"/>
    <lineage>
        <taxon>Eukaryota</taxon>
        <taxon>Fungi</taxon>
        <taxon>Dikarya</taxon>
        <taxon>Basidiomycota</taxon>
        <taxon>Agaricomycotina</taxon>
        <taxon>Agaricomycetes</taxon>
        <taxon>Agaricomycetidae</taxon>
        <taxon>Agaricales</taxon>
        <taxon>Marasmiineae</taxon>
        <taxon>Marasmiaceae</taxon>
        <taxon>Paramarasmius</taxon>
    </lineage>
</organism>
<evidence type="ECO:0008006" key="3">
    <source>
        <dbReference type="Google" id="ProtNLM"/>
    </source>
</evidence>
<protein>
    <recommendedName>
        <fullName evidence="3">F-box domain-containing protein</fullName>
    </recommendedName>
</protein>
<name>A0AAW0BKK0_9AGAR</name>
<sequence>MALQGMLALPTELLQEIGGYLGDDINSLWMSHRRIYDALSPVVFRCITIDIRRTSLEAGLSMLTLLSMKSAHWAGYVKKLKIKAISPHYPILEKRYAIYGALRYPLVESEDLGWLDLFEREIEEHLGPAICSLENVTEVE</sequence>
<evidence type="ECO:0000313" key="1">
    <source>
        <dbReference type="EMBL" id="KAK7026518.1"/>
    </source>
</evidence>